<proteinExistence type="inferred from homology"/>
<keyword evidence="2 4" id="KW-0808">Transferase</keyword>
<reference evidence="5" key="1">
    <citation type="submission" date="2021-10" db="EMBL/GenBank/DDBJ databases">
        <title>Anaerobic single-cell dispensing facilitates the cultivation of human gut bacteria.</title>
        <authorList>
            <person name="Afrizal A."/>
        </authorList>
    </citation>
    <scope>NUCLEOTIDE SEQUENCE</scope>
    <source>
        <strain evidence="5">CLA-AA-H204</strain>
    </source>
</reference>
<evidence type="ECO:0000313" key="5">
    <source>
        <dbReference type="EMBL" id="MCC2241191.1"/>
    </source>
</evidence>
<dbReference type="InterPro" id="IPR004381">
    <property type="entry name" value="Glycerate_kinase"/>
</dbReference>
<dbReference type="Gene3D" id="3.90.1510.10">
    <property type="entry name" value="Glycerate kinase, domain 2"/>
    <property type="match status" value="1"/>
</dbReference>
<keyword evidence="3 4" id="KW-0418">Kinase</keyword>
<evidence type="ECO:0000256" key="3">
    <source>
        <dbReference type="ARBA" id="ARBA00022777"/>
    </source>
</evidence>
<sequence length="383" mass="40021">MKVIVAIDSLKGSLSSLEAGKAVEDGIKKAIPTAEVMIKPVADGGEGTVTALTTGLQGSLEKVAVAGPLGQKVEAAYGILPDKTAVIEMAEAAGLPLVPVDKRNPMETTTYGVGELISHAMDRGCRKFIVGIGGSATNDGGVGMLQALGCHFYKKDGIEIGFGATELKDLETIDMEALDKRLKECTFEIACDVTNPLCGTTGASAVFAPQKGADETMVVKLDAALAHFADVTEKALGVDNRNMPGAGAAGGLGFAFASYLGGDLRPGVEIVLDAVLPEKELSEADIVVTGEGRFDGQTAMGKAPVGIAKRAKEKDCMVLVFAGSIEPQGVRKVQDEMQLVDGVFPILPGVMTLEEAMQKTVAYENMSYTAEQVFRLIGNCYIK</sequence>
<dbReference type="PANTHER" id="PTHR21599:SF0">
    <property type="entry name" value="GLYCERATE KINASE"/>
    <property type="match status" value="1"/>
</dbReference>
<dbReference type="GO" id="GO:0008887">
    <property type="term" value="F:glycerate kinase activity"/>
    <property type="evidence" value="ECO:0007669"/>
    <property type="project" value="UniProtKB-UniRule"/>
</dbReference>
<dbReference type="PIRSF" id="PIRSF006078">
    <property type="entry name" value="GlxK"/>
    <property type="match status" value="1"/>
</dbReference>
<organism evidence="5 6">
    <name type="scientific">Roseburia amylophila</name>
    <dbReference type="NCBI Taxonomy" id="2981794"/>
    <lineage>
        <taxon>Bacteria</taxon>
        <taxon>Bacillati</taxon>
        <taxon>Bacillota</taxon>
        <taxon>Clostridia</taxon>
        <taxon>Lachnospirales</taxon>
        <taxon>Lachnospiraceae</taxon>
        <taxon>Roseburia</taxon>
    </lineage>
</organism>
<dbReference type="Pfam" id="PF02595">
    <property type="entry name" value="Gly_kinase"/>
    <property type="match status" value="1"/>
</dbReference>
<evidence type="ECO:0000313" key="6">
    <source>
        <dbReference type="Proteomes" id="UP001198893"/>
    </source>
</evidence>
<dbReference type="AlphaFoldDB" id="A0AAW4W8S2"/>
<dbReference type="EMBL" id="JAJEQW010000002">
    <property type="protein sequence ID" value="MCC2241191.1"/>
    <property type="molecule type" value="Genomic_DNA"/>
</dbReference>
<dbReference type="SUPFAM" id="SSF110738">
    <property type="entry name" value="Glycerate kinase I"/>
    <property type="match status" value="1"/>
</dbReference>
<dbReference type="Proteomes" id="UP001198893">
    <property type="component" value="Unassembled WGS sequence"/>
</dbReference>
<name>A0AAW4W8S2_9FIRM</name>
<evidence type="ECO:0000256" key="4">
    <source>
        <dbReference type="PIRNR" id="PIRNR006078"/>
    </source>
</evidence>
<dbReference type="InterPro" id="IPR018197">
    <property type="entry name" value="Glycerate_kinase_RE-like"/>
</dbReference>
<dbReference type="NCBIfam" id="TIGR00045">
    <property type="entry name" value="glycerate kinase"/>
    <property type="match status" value="1"/>
</dbReference>
<evidence type="ECO:0000256" key="1">
    <source>
        <dbReference type="ARBA" id="ARBA00006284"/>
    </source>
</evidence>
<dbReference type="InterPro" id="IPR036129">
    <property type="entry name" value="Glycerate_kinase_sf"/>
</dbReference>
<evidence type="ECO:0000256" key="2">
    <source>
        <dbReference type="ARBA" id="ARBA00022679"/>
    </source>
</evidence>
<gene>
    <name evidence="5" type="ORF">LKD47_02580</name>
</gene>
<comment type="similarity">
    <text evidence="1 4">Belongs to the glycerate kinase type-1 family.</text>
</comment>
<dbReference type="RefSeq" id="WP_227709589.1">
    <property type="nucleotide sequence ID" value="NZ_JAJEQW010000002.1"/>
</dbReference>
<dbReference type="InterPro" id="IPR018193">
    <property type="entry name" value="Glyc_kinase_flavodox-like_fold"/>
</dbReference>
<dbReference type="Gene3D" id="3.40.50.10350">
    <property type="entry name" value="Glycerate kinase, domain 1"/>
    <property type="match status" value="1"/>
</dbReference>
<dbReference type="PANTHER" id="PTHR21599">
    <property type="entry name" value="GLYCERATE KINASE"/>
    <property type="match status" value="1"/>
</dbReference>
<comment type="caution">
    <text evidence="5">The sequence shown here is derived from an EMBL/GenBank/DDBJ whole genome shotgun (WGS) entry which is preliminary data.</text>
</comment>
<protein>
    <submittedName>
        <fullName evidence="5">Glycerate kinase</fullName>
    </submittedName>
</protein>
<dbReference type="GO" id="GO:0031388">
    <property type="term" value="P:organic acid phosphorylation"/>
    <property type="evidence" value="ECO:0007669"/>
    <property type="project" value="UniProtKB-UniRule"/>
</dbReference>
<accession>A0AAW4W8S2</accession>